<dbReference type="NCBIfam" id="TIGR01443">
    <property type="entry name" value="intein_Cterm"/>
    <property type="match status" value="1"/>
</dbReference>
<dbReference type="EMBL" id="CP025197">
    <property type="protein sequence ID" value="AUG56728.1"/>
    <property type="molecule type" value="Genomic_DNA"/>
</dbReference>
<accession>A0A2K9E2Z0</accession>
<sequence length="156" mass="16979">MEVGDKVYLYSGDAREIKELKFEHLDSPIKVYNFEVEDWHTYFVSEHDVFVHNSCGGKGKALSPSEASEKITSAERTGSGLKSDVYHRSASYLSEGQLSQGTTFSITGGDGVDRTLLQVSGELNGKTGIFEYIIGSDGIVTHQIFKPGGIINGVPN</sequence>
<gene>
    <name evidence="1" type="ORF">HVS_03915</name>
</gene>
<dbReference type="Gene3D" id="2.170.16.10">
    <property type="entry name" value="Hedgehog/Intein (Hint) domain"/>
    <property type="match status" value="1"/>
</dbReference>
<organism evidence="1 2">
    <name type="scientific">Acetivibrio saccincola</name>
    <dbReference type="NCBI Taxonomy" id="1677857"/>
    <lineage>
        <taxon>Bacteria</taxon>
        <taxon>Bacillati</taxon>
        <taxon>Bacillota</taxon>
        <taxon>Clostridia</taxon>
        <taxon>Eubacteriales</taxon>
        <taxon>Oscillospiraceae</taxon>
        <taxon>Acetivibrio</taxon>
    </lineage>
</organism>
<dbReference type="RefSeq" id="WP_242971669.1">
    <property type="nucleotide sequence ID" value="NZ_CP025197.1"/>
</dbReference>
<dbReference type="InterPro" id="IPR030934">
    <property type="entry name" value="Intein_C"/>
</dbReference>
<dbReference type="PROSITE" id="PS50818">
    <property type="entry name" value="INTEIN_C_TER"/>
    <property type="match status" value="1"/>
</dbReference>
<dbReference type="Pfam" id="PF07591">
    <property type="entry name" value="PT-HINT"/>
    <property type="match status" value="1"/>
</dbReference>
<dbReference type="KEGG" id="hsc:HVS_03915"/>
<evidence type="ECO:0000313" key="1">
    <source>
        <dbReference type="EMBL" id="AUG56728.1"/>
    </source>
</evidence>
<name>A0A2K9E2Z0_9FIRM</name>
<proteinExistence type="predicted"/>
<reference evidence="1 2" key="1">
    <citation type="submission" date="2017-12" db="EMBL/GenBank/DDBJ databases">
        <title>Complete genome sequence of Herbivorax saccincola GGR1, a novel Cellulosome-producing hydrolytic bacterium in a thermophilic biogas plant, established by Illumina and Nanopore MinION sequencing.</title>
        <authorList>
            <person name="Pechtl A."/>
            <person name="Ruckert C."/>
            <person name="Koeck D.E."/>
            <person name="Maus I."/>
            <person name="Winkler A."/>
            <person name="Kalinowski J."/>
            <person name="Puhler A."/>
            <person name="Schwarz W.W."/>
            <person name="Zverlov V.V."/>
            <person name="Schluter A."/>
            <person name="Liebl W."/>
        </authorList>
    </citation>
    <scope>NUCLEOTIDE SEQUENCE [LARGE SCALE GENOMIC DNA]</scope>
    <source>
        <strain evidence="2">SR1</strain>
    </source>
</reference>
<dbReference type="SUPFAM" id="SSF51294">
    <property type="entry name" value="Hedgehog/intein (Hint) domain"/>
    <property type="match status" value="1"/>
</dbReference>
<keyword evidence="2" id="KW-1185">Reference proteome</keyword>
<dbReference type="AlphaFoldDB" id="A0A2K9E2Z0"/>
<evidence type="ECO:0000313" key="2">
    <source>
        <dbReference type="Proteomes" id="UP000233534"/>
    </source>
</evidence>
<protein>
    <submittedName>
        <fullName evidence="1">Uncharacterized protein</fullName>
    </submittedName>
</protein>
<dbReference type="InterPro" id="IPR036844">
    <property type="entry name" value="Hint_dom_sf"/>
</dbReference>
<dbReference type="Proteomes" id="UP000233534">
    <property type="component" value="Chromosome"/>
</dbReference>